<feature type="compositionally biased region" description="Basic and acidic residues" evidence="1">
    <location>
        <begin position="56"/>
        <end position="68"/>
    </location>
</feature>
<gene>
    <name evidence="2" type="ORF">BALAC2494_01196</name>
</gene>
<organism evidence="2 3">
    <name type="scientific">Bifidobacterium animalis subsp. lactis CNCM I-2494</name>
    <dbReference type="NCBI Taxonomy" id="1042403"/>
    <lineage>
        <taxon>Bacteria</taxon>
        <taxon>Bacillati</taxon>
        <taxon>Actinomycetota</taxon>
        <taxon>Actinomycetes</taxon>
        <taxon>Bifidobacteriales</taxon>
        <taxon>Bifidobacteriaceae</taxon>
        <taxon>Bifidobacterium</taxon>
    </lineage>
</organism>
<evidence type="ECO:0000256" key="1">
    <source>
        <dbReference type="SAM" id="MobiDB-lite"/>
    </source>
</evidence>
<dbReference type="EMBL" id="CP002915">
    <property type="protein sequence ID" value="AEK31007.1"/>
    <property type="molecule type" value="Genomic_DNA"/>
</dbReference>
<evidence type="ECO:0000313" key="3">
    <source>
        <dbReference type="Proteomes" id="UP000008394"/>
    </source>
</evidence>
<evidence type="ECO:0000313" key="2">
    <source>
        <dbReference type="EMBL" id="AEK31007.1"/>
    </source>
</evidence>
<dbReference type="KEGG" id="bnm:BALAC2494_01196"/>
<proteinExistence type="predicted"/>
<dbReference type="Proteomes" id="UP000008394">
    <property type="component" value="Chromosome"/>
</dbReference>
<feature type="region of interest" description="Disordered" evidence="1">
    <location>
        <begin position="54"/>
        <end position="73"/>
    </location>
</feature>
<reference evidence="2 3" key="1">
    <citation type="journal article" date="2011" name="J. Bacteriol.">
        <title>Genome Sequence of the Probiotic Strain Bifidobacterium animalis subsp. lactis CNCM I-2494.</title>
        <authorList>
            <person name="Chervaux C."/>
            <person name="Grimaldi C."/>
            <person name="Bolotin A."/>
            <person name="Quinquis B."/>
            <person name="Legrain-Raspaud S."/>
            <person name="van Hylckama Vlieg J.E."/>
            <person name="Denariaz G."/>
            <person name="Smokvina T."/>
        </authorList>
    </citation>
    <scope>NUCLEOTIDE SEQUENCE [LARGE SCALE GENOMIC DNA]</scope>
    <source>
        <strain evidence="2 3">CNCM I-2494</strain>
    </source>
</reference>
<protein>
    <submittedName>
        <fullName evidence="2">Uncharacterized protein</fullName>
    </submittedName>
</protein>
<dbReference type="AlphaFoldDB" id="A0A806FHH8"/>
<sequence length="252" mass="28839">MRYAHPCAYAATYRQGREKRKEHTSVNTTAVQEAVRAGNEVGYMVPLDLGPAYADPEPRVPRQPERPHNSHSIIHTKQLPGPLAMQRLLRLDALYELDEFHAVTAECAHTLYGRAMLMRDILPNRTTACGRTAAWVWVGGRLPQDYFEVLSSSHYRRLAFGRRIKAWQRQVDESQISTLNTLNLTTPLRTACDLAMYPKDDPHARDVQSIIGRLMEHYEFSLVDCEPILEECSHLRNLPQAREMLTQFESIA</sequence>
<name>A0A806FHH8_BIFAN</name>
<accession>A0A806FHH8</accession>